<feature type="transmembrane region" description="Helical" evidence="12">
    <location>
        <begin position="548"/>
        <end position="570"/>
    </location>
</feature>
<keyword evidence="13" id="KW-1185">Reference proteome</keyword>
<keyword evidence="6 12" id="KW-0472">Membrane</keyword>
<dbReference type="SUPFAM" id="SSF161070">
    <property type="entry name" value="SNF-like"/>
    <property type="match status" value="1"/>
</dbReference>
<feature type="binding site" evidence="8">
    <location>
        <position position="111"/>
    </location>
    <ligand>
        <name>Na(+)</name>
        <dbReference type="ChEBI" id="CHEBI:29101"/>
        <label>1</label>
    </ligand>
</feature>
<keyword evidence="8" id="KW-0479">Metal-binding</keyword>
<feature type="binding site" evidence="8">
    <location>
        <position position="346"/>
    </location>
    <ligand>
        <name>Na(+)</name>
        <dbReference type="ChEBI" id="CHEBI:29101"/>
        <label>1</label>
    </ligand>
</feature>
<feature type="transmembrane region" description="Helical" evidence="12">
    <location>
        <begin position="582"/>
        <end position="607"/>
    </location>
</feature>
<feature type="transmembrane region" description="Helical" evidence="12">
    <location>
        <begin position="170"/>
        <end position="197"/>
    </location>
</feature>
<dbReference type="RefSeq" id="XP_035682225.1">
    <property type="nucleotide sequence ID" value="XM_035826332.1"/>
</dbReference>
<feature type="transmembrane region" description="Helical" evidence="12">
    <location>
        <begin position="503"/>
        <end position="527"/>
    </location>
</feature>
<evidence type="ECO:0000256" key="2">
    <source>
        <dbReference type="ARBA" id="ARBA00006459"/>
    </source>
</evidence>
<evidence type="ECO:0000256" key="12">
    <source>
        <dbReference type="SAM" id="Phobius"/>
    </source>
</evidence>
<evidence type="ECO:0000256" key="9">
    <source>
        <dbReference type="PIRSR" id="PIRSR600175-2"/>
    </source>
</evidence>
<evidence type="ECO:0000256" key="4">
    <source>
        <dbReference type="ARBA" id="ARBA00022692"/>
    </source>
</evidence>
<feature type="binding site" evidence="8">
    <location>
        <position position="447"/>
    </location>
    <ligand>
        <name>Na(+)</name>
        <dbReference type="ChEBI" id="CHEBI:29101"/>
        <label>1</label>
    </ligand>
</feature>
<feature type="transmembrane region" description="Helical" evidence="12">
    <location>
        <begin position="296"/>
        <end position="323"/>
    </location>
</feature>
<feature type="region of interest" description="Disordered" evidence="11">
    <location>
        <begin position="669"/>
        <end position="710"/>
    </location>
</feature>
<evidence type="ECO:0000256" key="1">
    <source>
        <dbReference type="ARBA" id="ARBA00004141"/>
    </source>
</evidence>
<dbReference type="OrthoDB" id="6581954at2759"/>
<keyword evidence="9" id="KW-1015">Disulfide bond</keyword>
<proteinExistence type="inferred from homology"/>
<comment type="similarity">
    <text evidence="2 10">Belongs to the sodium:neurotransmitter symporter (SNF) (TC 2.A.22) family.</text>
</comment>
<sequence>MFMCTVASIGQVVSRQRKSRGHRSEFLAGWLSDKFIRPFVQCVCVNMASYTSISKKDPGLLMTELGDNTHRDKEIEAEQQPGDDEAPTRDQWDAKIEFLLSMIGYCVGLGNVWRFPYLCYRNGGGAFLIPYVIMLVFAGIPMFFIELTLGQYAGLGSLPVWNCIPILKGIGWAMCIISAWTCIYYNMIIAWALYYLFASFTSVLPWHHCGHWWNSDACVESWGVANKTANSTNFTRVSPSEEYWHVRVQQISSDIGETGKMNWELSLCLLLAWIFVFLCLFKGVKSTGKVVYITATFPYIILVILLVRGATLPGALDGILFYITPDLNKLRESQVWYDAASQIFYSIGIAFGGVLTMSSYNKFNNNCQRDAVFVPLMNCGTSVFAGFAVFSFLGFMAHELNVDVKDVVATGPGLVFIAYPEALTLLPASPFWAICLFFMLFMLGLDSMFVTLETIITALVDEFPTALARRKTWLLLGFCVAMYLLGLTQCTQAGIYWVTLMDWYAAGFCLIVTAFFMAIGICWIYGIKRFSSNIKDMIGHEPSMYFKVCWMFVSPALMLFIFIFSLVTYSPVEYNGKPYPGWGVSLGLLMAFSSIIAIPLFAIFALYKQEGSFLQRLRAACRPTASWGPSKSAPRPEEEVTYSYKSDSPYPLYDPRSLEYDMKHNNGVPGLANGTKFPLYDPRSLEEERSSKEAIANGGDDISDNVFTSV</sequence>
<reference evidence="13" key="1">
    <citation type="journal article" date="2020" name="Nat. Ecol. Evol.">
        <title>Deeply conserved synteny resolves early events in vertebrate evolution.</title>
        <authorList>
            <person name="Simakov O."/>
            <person name="Marletaz F."/>
            <person name="Yue J.X."/>
            <person name="O'Connell B."/>
            <person name="Jenkins J."/>
            <person name="Brandt A."/>
            <person name="Calef R."/>
            <person name="Tung C.H."/>
            <person name="Huang T.K."/>
            <person name="Schmutz J."/>
            <person name="Satoh N."/>
            <person name="Yu J.K."/>
            <person name="Putnam N.H."/>
            <person name="Green R.E."/>
            <person name="Rokhsar D.S."/>
        </authorList>
    </citation>
    <scope>NUCLEOTIDE SEQUENCE [LARGE SCALE GENOMIC DNA]</scope>
    <source>
        <strain evidence="13">S238N-H82</strain>
    </source>
</reference>
<dbReference type="GO" id="GO:0035725">
    <property type="term" value="P:sodium ion transmembrane transport"/>
    <property type="evidence" value="ECO:0000318"/>
    <property type="project" value="GO_Central"/>
</dbReference>
<gene>
    <name evidence="14" type="primary">LOC118419757</name>
</gene>
<dbReference type="InterPro" id="IPR037272">
    <property type="entry name" value="SNS_sf"/>
</dbReference>
<evidence type="ECO:0000256" key="11">
    <source>
        <dbReference type="SAM" id="MobiDB-lite"/>
    </source>
</evidence>
<feature type="binding site" evidence="8">
    <location>
        <position position="378"/>
    </location>
    <ligand>
        <name>Na(+)</name>
        <dbReference type="ChEBI" id="CHEBI:29101"/>
        <label>1</label>
    </ligand>
</feature>
<evidence type="ECO:0000256" key="8">
    <source>
        <dbReference type="PIRSR" id="PIRSR600175-1"/>
    </source>
</evidence>
<dbReference type="GeneID" id="118419757"/>
<dbReference type="KEGG" id="bfo:118419757"/>
<dbReference type="AlphaFoldDB" id="A0A9J7LIA1"/>
<dbReference type="GO" id="GO:0005283">
    <property type="term" value="F:amino acid:sodium symporter activity"/>
    <property type="evidence" value="ECO:0000318"/>
    <property type="project" value="GO_Central"/>
</dbReference>
<feature type="transmembrane region" description="Helical" evidence="12">
    <location>
        <begin position="263"/>
        <end position="284"/>
    </location>
</feature>
<keyword evidence="4 10" id="KW-0812">Transmembrane</keyword>
<feature type="transmembrane region" description="Helical" evidence="12">
    <location>
        <begin position="343"/>
        <end position="360"/>
    </location>
</feature>
<keyword evidence="5 12" id="KW-1133">Transmembrane helix</keyword>
<feature type="transmembrane region" description="Helical" evidence="12">
    <location>
        <begin position="431"/>
        <end position="452"/>
    </location>
</feature>
<dbReference type="PROSITE" id="PS00754">
    <property type="entry name" value="NA_NEUROTRAN_SYMP_2"/>
    <property type="match status" value="1"/>
</dbReference>
<feature type="compositionally biased region" description="Basic and acidic residues" evidence="11">
    <location>
        <begin position="683"/>
        <end position="692"/>
    </location>
</feature>
<accession>A0A9J7LIA1</accession>
<dbReference type="InterPro" id="IPR000175">
    <property type="entry name" value="Na/ntran_symport"/>
</dbReference>
<feature type="transmembrane region" description="Helical" evidence="12">
    <location>
        <begin position="473"/>
        <end position="497"/>
    </location>
</feature>
<feature type="disulfide bond" evidence="9">
    <location>
        <begin position="209"/>
        <end position="218"/>
    </location>
</feature>
<evidence type="ECO:0000256" key="10">
    <source>
        <dbReference type="RuleBase" id="RU003732"/>
    </source>
</evidence>
<feature type="binding site" evidence="8">
    <location>
        <position position="104"/>
    </location>
    <ligand>
        <name>Na(+)</name>
        <dbReference type="ChEBI" id="CHEBI:29101"/>
        <label>1</label>
    </ligand>
</feature>
<comment type="subcellular location">
    <subcellularLocation>
        <location evidence="1">Membrane</location>
        <topology evidence="1">Multi-pass membrane protein</topology>
    </subcellularLocation>
</comment>
<feature type="region of interest" description="Disordered" evidence="11">
    <location>
        <begin position="624"/>
        <end position="646"/>
    </location>
</feature>
<dbReference type="PANTHER" id="PTHR11616:SF321">
    <property type="entry name" value="SODIUM-DEPENDENT NUTRIENT AMINO ACID TRANSPORTER 1-RELATED"/>
    <property type="match status" value="1"/>
</dbReference>
<keyword evidence="8" id="KW-0915">Sodium</keyword>
<protein>
    <recommendedName>
        <fullName evidence="10">Transporter</fullName>
    </recommendedName>
</protein>
<dbReference type="Proteomes" id="UP000001554">
    <property type="component" value="Chromosome 7"/>
</dbReference>
<reference evidence="14" key="2">
    <citation type="submission" date="2025-08" db="UniProtKB">
        <authorList>
            <consortium name="RefSeq"/>
        </authorList>
    </citation>
    <scope>IDENTIFICATION</scope>
    <source>
        <strain evidence="14">S238N-H82</strain>
        <tissue evidence="14">Testes</tissue>
    </source>
</reference>
<feature type="binding site" evidence="8">
    <location>
        <position position="443"/>
    </location>
    <ligand>
        <name>Na(+)</name>
        <dbReference type="ChEBI" id="CHEBI:29101"/>
        <label>1</label>
    </ligand>
</feature>
<evidence type="ECO:0000256" key="5">
    <source>
        <dbReference type="ARBA" id="ARBA00022989"/>
    </source>
</evidence>
<name>A0A9J7LIA1_BRAFL</name>
<keyword evidence="3 10" id="KW-0813">Transport</keyword>
<dbReference type="NCBIfam" id="NF037979">
    <property type="entry name" value="Na_transp"/>
    <property type="match status" value="1"/>
</dbReference>
<keyword evidence="7" id="KW-0325">Glycoprotein</keyword>
<evidence type="ECO:0000256" key="3">
    <source>
        <dbReference type="ARBA" id="ARBA00022448"/>
    </source>
</evidence>
<dbReference type="Pfam" id="PF00209">
    <property type="entry name" value="SNF"/>
    <property type="match status" value="1"/>
</dbReference>
<evidence type="ECO:0000256" key="7">
    <source>
        <dbReference type="ARBA" id="ARBA00023180"/>
    </source>
</evidence>
<dbReference type="GO" id="GO:1903804">
    <property type="term" value="P:glycine import across plasma membrane"/>
    <property type="evidence" value="ECO:0000318"/>
    <property type="project" value="GO_Central"/>
</dbReference>
<keyword evidence="10" id="KW-0769">Symport</keyword>
<dbReference type="GO" id="GO:0046872">
    <property type="term" value="F:metal ion binding"/>
    <property type="evidence" value="ECO:0007669"/>
    <property type="project" value="UniProtKB-KW"/>
</dbReference>
<feature type="binding site" evidence="8">
    <location>
        <position position="107"/>
    </location>
    <ligand>
        <name>Na(+)</name>
        <dbReference type="ChEBI" id="CHEBI:29101"/>
        <label>1</label>
    </ligand>
</feature>
<feature type="binding site" evidence="8">
    <location>
        <position position="446"/>
    </location>
    <ligand>
        <name>Na(+)</name>
        <dbReference type="ChEBI" id="CHEBI:29101"/>
        <label>1</label>
    </ligand>
</feature>
<dbReference type="PROSITE" id="PS00610">
    <property type="entry name" value="NA_NEUROTRAN_SYMP_1"/>
    <property type="match status" value="1"/>
</dbReference>
<feature type="transmembrane region" description="Helical" evidence="12">
    <location>
        <begin position="128"/>
        <end position="149"/>
    </location>
</feature>
<dbReference type="GO" id="GO:0005886">
    <property type="term" value="C:plasma membrane"/>
    <property type="evidence" value="ECO:0000318"/>
    <property type="project" value="GO_Central"/>
</dbReference>
<feature type="transmembrane region" description="Helical" evidence="12">
    <location>
        <begin position="372"/>
        <end position="397"/>
    </location>
</feature>
<evidence type="ECO:0000256" key="6">
    <source>
        <dbReference type="ARBA" id="ARBA00023136"/>
    </source>
</evidence>
<dbReference type="PROSITE" id="PS50267">
    <property type="entry name" value="NA_NEUROTRAN_SYMP_3"/>
    <property type="match status" value="1"/>
</dbReference>
<evidence type="ECO:0000313" key="13">
    <source>
        <dbReference type="Proteomes" id="UP000001554"/>
    </source>
</evidence>
<dbReference type="PANTHER" id="PTHR11616">
    <property type="entry name" value="SODIUM/CHLORIDE DEPENDENT TRANSPORTER"/>
    <property type="match status" value="1"/>
</dbReference>
<dbReference type="OMA" id="WETCTNE"/>
<organism evidence="13 14">
    <name type="scientific">Branchiostoma floridae</name>
    <name type="common">Florida lancelet</name>
    <name type="synonym">Amphioxus</name>
    <dbReference type="NCBI Taxonomy" id="7739"/>
    <lineage>
        <taxon>Eukaryota</taxon>
        <taxon>Metazoa</taxon>
        <taxon>Chordata</taxon>
        <taxon>Cephalochordata</taxon>
        <taxon>Leptocardii</taxon>
        <taxon>Amphioxiformes</taxon>
        <taxon>Branchiostomatidae</taxon>
        <taxon>Branchiostoma</taxon>
    </lineage>
</organism>
<dbReference type="PRINTS" id="PR00176">
    <property type="entry name" value="NANEUSMPORT"/>
</dbReference>
<evidence type="ECO:0000313" key="14">
    <source>
        <dbReference type="RefSeq" id="XP_035682225.1"/>
    </source>
</evidence>